<name>W6K3F7_9MICO</name>
<reference evidence="4 5" key="1">
    <citation type="journal article" date="2013" name="ISME J.">
        <title>A metabolic model for members of the genus Tetrasphaera involved in enhanced biological phosphorus removal.</title>
        <authorList>
            <person name="Kristiansen R."/>
            <person name="Nguyen H.T.T."/>
            <person name="Saunders A.M."/>
            <person name="Nielsen J.L."/>
            <person name="Wimmer R."/>
            <person name="Le V.Q."/>
            <person name="McIlroy S.J."/>
            <person name="Petrovski S."/>
            <person name="Seviour R.J."/>
            <person name="Calteau A."/>
            <person name="Nielsen K.L."/>
            <person name="Nielsen P.H."/>
        </authorList>
    </citation>
    <scope>NUCLEOTIDE SEQUENCE [LARGE SCALE GENOMIC DNA]</scope>
    <source>
        <strain evidence="4 5">Ben110</strain>
    </source>
</reference>
<dbReference type="Proteomes" id="UP000035763">
    <property type="component" value="Unassembled WGS sequence"/>
</dbReference>
<dbReference type="STRING" id="1193182.BN11_240020"/>
<organism evidence="4 5">
    <name type="scientific">Nostocoides australiense Ben110</name>
    <dbReference type="NCBI Taxonomy" id="1193182"/>
    <lineage>
        <taxon>Bacteria</taxon>
        <taxon>Bacillati</taxon>
        <taxon>Actinomycetota</taxon>
        <taxon>Actinomycetes</taxon>
        <taxon>Micrococcales</taxon>
        <taxon>Intrasporangiaceae</taxon>
        <taxon>Nostocoides</taxon>
    </lineage>
</organism>
<evidence type="ECO:0000256" key="1">
    <source>
        <dbReference type="SAM" id="MobiDB-lite"/>
    </source>
</evidence>
<evidence type="ECO:0000313" key="5">
    <source>
        <dbReference type="Proteomes" id="UP000035763"/>
    </source>
</evidence>
<keyword evidence="2" id="KW-0472">Membrane</keyword>
<sequence length="106" mass="11079">MNESKKGRVTEQIEVAGDQLVGKVKELYADGKTRRIVLHSEDGKELFSLPMNVGVIGGGVLALASPVIAAVGAVAALATKVRIDVVREGDDDDPQDAPAEDPTNPS</sequence>
<keyword evidence="2" id="KW-0812">Transmembrane</keyword>
<keyword evidence="2" id="KW-1133">Transmembrane helix</keyword>
<accession>W6K3F7</accession>
<evidence type="ECO:0000259" key="3">
    <source>
        <dbReference type="Pfam" id="PF14242"/>
    </source>
</evidence>
<evidence type="ECO:0000313" key="4">
    <source>
        <dbReference type="EMBL" id="CCH73184.1"/>
    </source>
</evidence>
<proteinExistence type="predicted"/>
<dbReference type="AlphaFoldDB" id="W6K3F7"/>
<comment type="caution">
    <text evidence="4">The sequence shown here is derived from an EMBL/GenBank/DDBJ whole genome shotgun (WGS) entry which is preliminary data.</text>
</comment>
<dbReference type="Pfam" id="PF14242">
    <property type="entry name" value="DUF4342"/>
    <property type="match status" value="1"/>
</dbReference>
<protein>
    <recommendedName>
        <fullName evidence="3">DUF4342 domain-containing protein</fullName>
    </recommendedName>
</protein>
<dbReference type="RefSeq" id="WP_048694150.1">
    <property type="nucleotide sequence ID" value="NZ_HG764815.1"/>
</dbReference>
<dbReference type="InterPro" id="IPR025642">
    <property type="entry name" value="DUF4342"/>
</dbReference>
<feature type="region of interest" description="Disordered" evidence="1">
    <location>
        <begin position="87"/>
        <end position="106"/>
    </location>
</feature>
<feature type="transmembrane region" description="Helical" evidence="2">
    <location>
        <begin position="55"/>
        <end position="78"/>
    </location>
</feature>
<feature type="compositionally biased region" description="Acidic residues" evidence="1">
    <location>
        <begin position="89"/>
        <end position="99"/>
    </location>
</feature>
<dbReference type="OrthoDB" id="677607at2"/>
<evidence type="ECO:0000256" key="2">
    <source>
        <dbReference type="SAM" id="Phobius"/>
    </source>
</evidence>
<keyword evidence="5" id="KW-1185">Reference proteome</keyword>
<dbReference type="EMBL" id="CAJA01000157">
    <property type="protein sequence ID" value="CCH73184.1"/>
    <property type="molecule type" value="Genomic_DNA"/>
</dbReference>
<gene>
    <name evidence="4" type="ORF">BN11_240020</name>
</gene>
<feature type="domain" description="DUF4342" evidence="3">
    <location>
        <begin position="9"/>
        <end position="87"/>
    </location>
</feature>